<keyword evidence="2" id="KW-0732">Signal</keyword>
<feature type="signal peptide" evidence="2">
    <location>
        <begin position="1"/>
        <end position="16"/>
    </location>
</feature>
<feature type="compositionally biased region" description="Pro residues" evidence="1">
    <location>
        <begin position="46"/>
        <end position="62"/>
    </location>
</feature>
<dbReference type="EMBL" id="UYYB01102156">
    <property type="protein sequence ID" value="VDM78498.1"/>
    <property type="molecule type" value="Genomic_DNA"/>
</dbReference>
<proteinExistence type="predicted"/>
<feature type="chain" id="PRO_5017933445" evidence="2">
    <location>
        <begin position="17"/>
        <end position="190"/>
    </location>
</feature>
<evidence type="ECO:0000256" key="2">
    <source>
        <dbReference type="SAM" id="SignalP"/>
    </source>
</evidence>
<keyword evidence="4" id="KW-1185">Reference proteome</keyword>
<dbReference type="OrthoDB" id="5867997at2759"/>
<accession>A0A3P7LH26</accession>
<name>A0A3P7LH26_STRVU</name>
<feature type="compositionally biased region" description="Basic and acidic residues" evidence="1">
    <location>
        <begin position="80"/>
        <end position="91"/>
    </location>
</feature>
<evidence type="ECO:0000256" key="1">
    <source>
        <dbReference type="SAM" id="MobiDB-lite"/>
    </source>
</evidence>
<dbReference type="AlphaFoldDB" id="A0A3P7LH26"/>
<gene>
    <name evidence="3" type="ORF">SVUK_LOCUS13496</name>
</gene>
<organism evidence="3 4">
    <name type="scientific">Strongylus vulgaris</name>
    <name type="common">Blood worm</name>
    <dbReference type="NCBI Taxonomy" id="40348"/>
    <lineage>
        <taxon>Eukaryota</taxon>
        <taxon>Metazoa</taxon>
        <taxon>Ecdysozoa</taxon>
        <taxon>Nematoda</taxon>
        <taxon>Chromadorea</taxon>
        <taxon>Rhabditida</taxon>
        <taxon>Rhabditina</taxon>
        <taxon>Rhabditomorpha</taxon>
        <taxon>Strongyloidea</taxon>
        <taxon>Strongylidae</taxon>
        <taxon>Strongylus</taxon>
    </lineage>
</organism>
<sequence length="190" mass="21522">MFRFCLLTIAIYYAYAHCSAQQQGSDGVLAPCPQSEVQQSPVVYDAPPPPPPQYPLIPPNPPLRERRRNRHSSSATRSNSESRERRSYDSRSKRRGHRRYINHGMCEKAIVTCLQHGVTATPDFQILSFGLAVDNVLKCNRRGRWIAMNSEHQMIEVSSVACYAPLQNDQQLKVQTASFVHLKAEQPVIC</sequence>
<reference evidence="3 4" key="1">
    <citation type="submission" date="2018-11" db="EMBL/GenBank/DDBJ databases">
        <authorList>
            <consortium name="Pathogen Informatics"/>
        </authorList>
    </citation>
    <scope>NUCLEOTIDE SEQUENCE [LARGE SCALE GENOMIC DNA]</scope>
</reference>
<feature type="region of interest" description="Disordered" evidence="1">
    <location>
        <begin position="39"/>
        <end position="95"/>
    </location>
</feature>
<protein>
    <submittedName>
        <fullName evidence="3">Uncharacterized protein</fullName>
    </submittedName>
</protein>
<evidence type="ECO:0000313" key="3">
    <source>
        <dbReference type="EMBL" id="VDM78498.1"/>
    </source>
</evidence>
<dbReference type="Proteomes" id="UP000270094">
    <property type="component" value="Unassembled WGS sequence"/>
</dbReference>
<evidence type="ECO:0000313" key="4">
    <source>
        <dbReference type="Proteomes" id="UP000270094"/>
    </source>
</evidence>